<dbReference type="Proteomes" id="UP001597365">
    <property type="component" value="Unassembled WGS sequence"/>
</dbReference>
<evidence type="ECO:0000313" key="2">
    <source>
        <dbReference type="EMBL" id="MFD1832432.1"/>
    </source>
</evidence>
<feature type="region of interest" description="Disordered" evidence="1">
    <location>
        <begin position="1"/>
        <end position="26"/>
    </location>
</feature>
<sequence length="70" mass="7644">MDGADRAHRRAEAMERAMQSTAADALAHSGCHRKLMAQCQRAERAEAALARVRALAADLRNALDTDRSQP</sequence>
<name>A0ABW4PQI2_9ACTN</name>
<protein>
    <submittedName>
        <fullName evidence="2">Uncharacterized protein</fullName>
    </submittedName>
</protein>
<evidence type="ECO:0000313" key="3">
    <source>
        <dbReference type="Proteomes" id="UP001597365"/>
    </source>
</evidence>
<feature type="compositionally biased region" description="Basic and acidic residues" evidence="1">
    <location>
        <begin position="1"/>
        <end position="15"/>
    </location>
</feature>
<comment type="caution">
    <text evidence="2">The sequence shown here is derived from an EMBL/GenBank/DDBJ whole genome shotgun (WGS) entry which is preliminary data.</text>
</comment>
<keyword evidence="3" id="KW-1185">Reference proteome</keyword>
<reference evidence="3" key="1">
    <citation type="journal article" date="2019" name="Int. J. Syst. Evol. Microbiol.">
        <title>The Global Catalogue of Microorganisms (GCM) 10K type strain sequencing project: providing services to taxonomists for standard genome sequencing and annotation.</title>
        <authorList>
            <consortium name="The Broad Institute Genomics Platform"/>
            <consortium name="The Broad Institute Genome Sequencing Center for Infectious Disease"/>
            <person name="Wu L."/>
            <person name="Ma J."/>
        </authorList>
    </citation>
    <scope>NUCLEOTIDE SEQUENCE [LARGE SCALE GENOMIC DNA]</scope>
    <source>
        <strain evidence="3">CGMCC 4.7455</strain>
    </source>
</reference>
<organism evidence="2 3">
    <name type="scientific">Streptomyces desertarenae</name>
    <dbReference type="NCBI Taxonomy" id="2666184"/>
    <lineage>
        <taxon>Bacteria</taxon>
        <taxon>Bacillati</taxon>
        <taxon>Actinomycetota</taxon>
        <taxon>Actinomycetes</taxon>
        <taxon>Kitasatosporales</taxon>
        <taxon>Streptomycetaceae</taxon>
        <taxon>Streptomyces</taxon>
    </lineage>
</organism>
<accession>A0ABW4PQI2</accession>
<evidence type="ECO:0000256" key="1">
    <source>
        <dbReference type="SAM" id="MobiDB-lite"/>
    </source>
</evidence>
<dbReference type="EMBL" id="JBHUFU010000015">
    <property type="protein sequence ID" value="MFD1832432.1"/>
    <property type="molecule type" value="Genomic_DNA"/>
</dbReference>
<dbReference type="RefSeq" id="WP_380903330.1">
    <property type="nucleotide sequence ID" value="NZ_JBHUFU010000015.1"/>
</dbReference>
<proteinExistence type="predicted"/>
<gene>
    <name evidence="2" type="ORF">ACFSJS_22695</name>
</gene>